<name>L9X7V9_9EURY</name>
<gene>
    <name evidence="3" type="ORF">C491_11965</name>
</gene>
<dbReference type="STRING" id="1227497.C491_11965"/>
<keyword evidence="2" id="KW-0472">Membrane</keyword>
<keyword evidence="2" id="KW-0812">Transmembrane</keyword>
<keyword evidence="2" id="KW-1133">Transmembrane helix</keyword>
<dbReference type="EMBL" id="AOIB01000026">
    <property type="protein sequence ID" value="ELY56718.1"/>
    <property type="molecule type" value="Genomic_DNA"/>
</dbReference>
<feature type="region of interest" description="Disordered" evidence="1">
    <location>
        <begin position="195"/>
        <end position="218"/>
    </location>
</feature>
<dbReference type="RefSeq" id="WP_005556487.1">
    <property type="nucleotide sequence ID" value="NZ_AOIB01000026.1"/>
</dbReference>
<dbReference type="Proteomes" id="UP000011688">
    <property type="component" value="Unassembled WGS sequence"/>
</dbReference>
<protein>
    <submittedName>
        <fullName evidence="3">Uncharacterized protein</fullName>
    </submittedName>
</protein>
<dbReference type="OrthoDB" id="229248at2157"/>
<dbReference type="AlphaFoldDB" id="L9X7V9"/>
<feature type="compositionally biased region" description="Low complexity" evidence="1">
    <location>
        <begin position="85"/>
        <end position="103"/>
    </location>
</feature>
<organism evidence="3 4">
    <name type="scientific">Natronococcus amylolyticus DSM 10524</name>
    <dbReference type="NCBI Taxonomy" id="1227497"/>
    <lineage>
        <taxon>Archaea</taxon>
        <taxon>Methanobacteriati</taxon>
        <taxon>Methanobacteriota</taxon>
        <taxon>Stenosarchaea group</taxon>
        <taxon>Halobacteria</taxon>
        <taxon>Halobacteriales</taxon>
        <taxon>Natrialbaceae</taxon>
        <taxon>Natronococcus</taxon>
    </lineage>
</organism>
<keyword evidence="4" id="KW-1185">Reference proteome</keyword>
<evidence type="ECO:0000256" key="2">
    <source>
        <dbReference type="SAM" id="Phobius"/>
    </source>
</evidence>
<accession>L9X7V9</accession>
<sequence>MSPVTTGGTAASIASNIVAFDATYGVTVVATAMLALFMVMMVFLAVAPIVSSKWSEQLGTDVAVETADVLPEDETADASSEDEAAAASPEAETAVSSSEAAAAGGAGAAVGDADDVEEGTFTSEDLGKLVERADGKVIGTVASVGGEQARVEPSPDALDQILIRLDRMEVGEAFVLEAEDVREISSTRVLLEREFVRPTGEPTPETETEADDVSAATE</sequence>
<comment type="caution">
    <text evidence="3">The sequence shown here is derived from an EMBL/GenBank/DDBJ whole genome shotgun (WGS) entry which is preliminary data.</text>
</comment>
<evidence type="ECO:0000256" key="1">
    <source>
        <dbReference type="SAM" id="MobiDB-lite"/>
    </source>
</evidence>
<proteinExistence type="predicted"/>
<feature type="transmembrane region" description="Helical" evidence="2">
    <location>
        <begin position="29"/>
        <end position="50"/>
    </location>
</feature>
<reference evidence="3 4" key="1">
    <citation type="journal article" date="2014" name="PLoS Genet.">
        <title>Phylogenetically driven sequencing of extremely halophilic archaea reveals strategies for static and dynamic osmo-response.</title>
        <authorList>
            <person name="Becker E.A."/>
            <person name="Seitzer P.M."/>
            <person name="Tritt A."/>
            <person name="Larsen D."/>
            <person name="Krusor M."/>
            <person name="Yao A.I."/>
            <person name="Wu D."/>
            <person name="Madern D."/>
            <person name="Eisen J.A."/>
            <person name="Darling A.E."/>
            <person name="Facciotti M.T."/>
        </authorList>
    </citation>
    <scope>NUCLEOTIDE SEQUENCE [LARGE SCALE GENOMIC DNA]</scope>
    <source>
        <strain evidence="3 4">DSM 10524</strain>
    </source>
</reference>
<evidence type="ECO:0000313" key="4">
    <source>
        <dbReference type="Proteomes" id="UP000011688"/>
    </source>
</evidence>
<evidence type="ECO:0000313" key="3">
    <source>
        <dbReference type="EMBL" id="ELY56718.1"/>
    </source>
</evidence>
<feature type="compositionally biased region" description="Acidic residues" evidence="1">
    <location>
        <begin position="72"/>
        <end position="84"/>
    </location>
</feature>
<dbReference type="eggNOG" id="arCOG08931">
    <property type="taxonomic scope" value="Archaea"/>
</dbReference>
<feature type="region of interest" description="Disordered" evidence="1">
    <location>
        <begin position="72"/>
        <end position="117"/>
    </location>
</feature>